<feature type="region of interest" description="Disordered" evidence="2">
    <location>
        <begin position="704"/>
        <end position="902"/>
    </location>
</feature>
<dbReference type="PANTHER" id="PTHR21705">
    <property type="entry name" value="RAI16 PROTEIN-RELATED"/>
    <property type="match status" value="1"/>
</dbReference>
<dbReference type="AlphaFoldDB" id="A0A165G2A1"/>
<dbReference type="Proteomes" id="UP000076632">
    <property type="component" value="Unassembled WGS sequence"/>
</dbReference>
<dbReference type="GeneID" id="28899502"/>
<dbReference type="Pfam" id="PF10257">
    <property type="entry name" value="RAI16-like"/>
    <property type="match status" value="1"/>
</dbReference>
<evidence type="ECO:0000256" key="2">
    <source>
        <dbReference type="SAM" id="MobiDB-lite"/>
    </source>
</evidence>
<evidence type="ECO:0000259" key="3">
    <source>
        <dbReference type="Pfam" id="PF19314"/>
    </source>
</evidence>
<sequence length="1001" mass="109972">MDFWARLIGGGKAQQKRASANDSSQHRLARFKKAYAQLLQLWRLLPASVSADPTVLDNIQINLQRMTNLLQEEARAAAPHLCHSYASASRIYATVPRVVASASDVNISREALLMFTALVESEDEDFISSGEFAQSVMEFVGRVGGPTTVVLNADVESELVEMLFGISAKIRSQPDILPVWFAAGLNGERSTTRNEATIRPSKQHTDGFPLFYLLMDYVHHDGRVGDFARTGLLYIIEAASRSEELEHWIVESDLATLMASGLGALYSQLSRKLILSYSKEEPPAILALSDFSKPSTILGAEFSMSASFQMHMDTFLSYLVFWQDVLEHCSSAEINQTLLDHFQVLFLQQLLYPSLLESSDIDGGSVAVLTYLRRILDSLDNPDLVQLILRYLLALPENLPTSTPPGRPTLAARQASIDALTHLAHLEDKTTPSLFNLVDLILESIQSKNSQTVATTLNLVSVILRKHHQYAVSTLVQTSVVPSGSPLRTLGGHEKEMSIFFQMVEDIGYDDNLDISYQNHLKDNLNILESHPCSAPRLALKDNGDLNARQESILASIPKDSRPHALRLEDPLLKQILQLFTTFYANDVETNLSLTEVIVNLASCSHLRMDGWLLVDPLHYIFPDSPEDETAPDAGDLSPDSTVEDQLGAMHLASRQPTWAADHSPPVLAILQSLVEQLKIHRQEISHFDIHLSERKRAFQVSDELTEALSSIPSPPRPKPTSPSSPSPSTSFRPESPTPTTTTASSRGFTPVGTKRVPTIETISQRMRSDEALSLSRSNSPRGRPRIVGSSVLPSPSPASGRQVPAAPVAAHQSSLMGSPSLSAPRRPRDFSPSPLRDTLLSPSSAQHHSHHPRDRDRDRGRPHPPSQGQGQGQDIKRDPGLGPVSSSSMSPRSSHSFSSSSTAFDQSLLKRTIKVPGHQPASSSSEFSPSSSPSKVETEAQADIDTEPSLSSLPQTSTPLVEITLNHFLTNVVILQEFILELAALVQVRTSLFDDEIRFM</sequence>
<dbReference type="Pfam" id="PF19314">
    <property type="entry name" value="DUF5917"/>
    <property type="match status" value="1"/>
</dbReference>
<protein>
    <recommendedName>
        <fullName evidence="3">FHF complex subunit HOOK-interacting protein C-terminal domain-containing protein</fullName>
    </recommendedName>
</protein>
<reference evidence="4 5" key="1">
    <citation type="journal article" date="2016" name="Fungal Biol.">
        <title>The genome of Xylona heveae provides a window into fungal endophytism.</title>
        <authorList>
            <person name="Gazis R."/>
            <person name="Kuo A."/>
            <person name="Riley R."/>
            <person name="LaButti K."/>
            <person name="Lipzen A."/>
            <person name="Lin J."/>
            <person name="Amirebrahimi M."/>
            <person name="Hesse C.N."/>
            <person name="Spatafora J.W."/>
            <person name="Henrissat B."/>
            <person name="Hainaut M."/>
            <person name="Grigoriev I.V."/>
            <person name="Hibbett D.S."/>
        </authorList>
    </citation>
    <scope>NUCLEOTIDE SEQUENCE [LARGE SCALE GENOMIC DNA]</scope>
    <source>
        <strain evidence="4 5">TC161</strain>
    </source>
</reference>
<evidence type="ECO:0000313" key="5">
    <source>
        <dbReference type="Proteomes" id="UP000076632"/>
    </source>
</evidence>
<proteinExistence type="inferred from homology"/>
<feature type="compositionally biased region" description="Low complexity" evidence="2">
    <location>
        <begin position="886"/>
        <end position="902"/>
    </location>
</feature>
<gene>
    <name evidence="4" type="ORF">L228DRAFT_261804</name>
</gene>
<dbReference type="EMBL" id="KV407460">
    <property type="protein sequence ID" value="KZF21657.1"/>
    <property type="molecule type" value="Genomic_DNA"/>
</dbReference>
<feature type="compositionally biased region" description="Low complexity" evidence="2">
    <location>
        <begin position="727"/>
        <end position="751"/>
    </location>
</feature>
<dbReference type="OMA" id="DHAQEFH"/>
<dbReference type="InterPro" id="IPR019384">
    <property type="entry name" value="FHIP"/>
</dbReference>
<dbReference type="OrthoDB" id="5350595at2759"/>
<feature type="compositionally biased region" description="Low complexity" evidence="2">
    <location>
        <begin position="921"/>
        <end position="935"/>
    </location>
</feature>
<dbReference type="STRING" id="1328760.A0A165G2A1"/>
<organism evidence="4 5">
    <name type="scientific">Xylona heveae (strain CBS 132557 / TC161)</name>
    <dbReference type="NCBI Taxonomy" id="1328760"/>
    <lineage>
        <taxon>Eukaryota</taxon>
        <taxon>Fungi</taxon>
        <taxon>Dikarya</taxon>
        <taxon>Ascomycota</taxon>
        <taxon>Pezizomycotina</taxon>
        <taxon>Xylonomycetes</taxon>
        <taxon>Xylonales</taxon>
        <taxon>Xylonaceae</taxon>
        <taxon>Xylona</taxon>
    </lineage>
</organism>
<name>A0A165G2A1_XYLHT</name>
<feature type="region of interest" description="Disordered" evidence="2">
    <location>
        <begin position="916"/>
        <end position="956"/>
    </location>
</feature>
<accession>A0A165G2A1</accession>
<dbReference type="InterPro" id="IPR045669">
    <property type="entry name" value="FHIP_C"/>
</dbReference>
<evidence type="ECO:0000313" key="4">
    <source>
        <dbReference type="EMBL" id="KZF21657.1"/>
    </source>
</evidence>
<feature type="compositionally biased region" description="Polar residues" evidence="2">
    <location>
        <begin position="812"/>
        <end position="822"/>
    </location>
</feature>
<comment type="similarity">
    <text evidence="1">Belongs to the FHIP family.</text>
</comment>
<dbReference type="RefSeq" id="XP_018187212.1">
    <property type="nucleotide sequence ID" value="XM_018334365.1"/>
</dbReference>
<feature type="compositionally biased region" description="Pro residues" evidence="2">
    <location>
        <begin position="713"/>
        <end position="726"/>
    </location>
</feature>
<dbReference type="PANTHER" id="PTHR21705:SF11">
    <property type="entry name" value="FHIP FAMILY PROTEIN CG3558"/>
    <property type="match status" value="1"/>
</dbReference>
<evidence type="ECO:0000256" key="1">
    <source>
        <dbReference type="ARBA" id="ARBA00024336"/>
    </source>
</evidence>
<feature type="domain" description="FHF complex subunit HOOK-interacting protein C-terminal" evidence="3">
    <location>
        <begin position="569"/>
        <end position="615"/>
    </location>
</feature>
<dbReference type="InParanoid" id="A0A165G2A1"/>
<keyword evidence="5" id="KW-1185">Reference proteome</keyword>